<name>R7WEY4_AEGTA</name>
<reference evidence="1" key="1">
    <citation type="submission" date="2015-06" db="UniProtKB">
        <authorList>
            <consortium name="EnsemblPlants"/>
        </authorList>
    </citation>
    <scope>IDENTIFICATION</scope>
</reference>
<accession>R7WEY4</accession>
<proteinExistence type="predicted"/>
<dbReference type="EnsemblPlants" id="EMT19355">
    <property type="protein sequence ID" value="EMT19355"/>
    <property type="gene ID" value="F775_01942"/>
</dbReference>
<protein>
    <submittedName>
        <fullName evidence="1">Uncharacterized protein</fullName>
    </submittedName>
</protein>
<evidence type="ECO:0000313" key="1">
    <source>
        <dbReference type="EnsemblPlants" id="EMT19355"/>
    </source>
</evidence>
<organism evidence="1">
    <name type="scientific">Aegilops tauschii</name>
    <name type="common">Tausch's goatgrass</name>
    <name type="synonym">Aegilops squarrosa</name>
    <dbReference type="NCBI Taxonomy" id="37682"/>
    <lineage>
        <taxon>Eukaryota</taxon>
        <taxon>Viridiplantae</taxon>
        <taxon>Streptophyta</taxon>
        <taxon>Embryophyta</taxon>
        <taxon>Tracheophyta</taxon>
        <taxon>Spermatophyta</taxon>
        <taxon>Magnoliopsida</taxon>
        <taxon>Liliopsida</taxon>
        <taxon>Poales</taxon>
        <taxon>Poaceae</taxon>
        <taxon>BOP clade</taxon>
        <taxon>Pooideae</taxon>
        <taxon>Triticodae</taxon>
        <taxon>Triticeae</taxon>
        <taxon>Triticinae</taxon>
        <taxon>Aegilops</taxon>
    </lineage>
</organism>
<dbReference type="AlphaFoldDB" id="R7WEY4"/>
<sequence>MAAARSTMDAATCTSSPGQELLRTCEHHGQGFYDKRPSSARERLVTGSIRWEMVSRIDTKTCFYVILLSFLNPEPLRLRPPGRCRPAAPTRHQRLRLSGSCDGLLVLHNLGTPGLCYSIFNPTTRQYARLSMISGFDMLGMYQHRPTGEYRILYLKDGNPAPCYVFTLGSVQPPRITGHEDGLTEAAVLVHGCLHWYPQPDEDASDMIAGYESGVWTFKRSIKLPVTDIRVQCEKHFNLWNNLWNVRVVPRNGEFLVLVNLAEWLLHVDLDGKLVAAFYSKVAFGSTQFNLKQTLVPHTFFPALDGYVVNAPPFI</sequence>